<evidence type="ECO:0000313" key="8">
    <source>
        <dbReference type="Proteomes" id="UP001447188"/>
    </source>
</evidence>
<evidence type="ECO:0000256" key="3">
    <source>
        <dbReference type="PIRNR" id="PIRNR036492"/>
    </source>
</evidence>
<dbReference type="Gene3D" id="3.40.309.10">
    <property type="entry name" value="Aldehyde Dehydrogenase, Chain A, domain 2"/>
    <property type="match status" value="1"/>
</dbReference>
<keyword evidence="8" id="KW-1185">Reference proteome</keyword>
<dbReference type="SUPFAM" id="SSF53720">
    <property type="entry name" value="ALDH-like"/>
    <property type="match status" value="1"/>
</dbReference>
<dbReference type="InterPro" id="IPR029510">
    <property type="entry name" value="Ald_DH_CS_GLU"/>
</dbReference>
<evidence type="ECO:0000256" key="2">
    <source>
        <dbReference type="ARBA" id="ARBA00023002"/>
    </source>
</evidence>
<feature type="active site" evidence="4">
    <location>
        <position position="221"/>
    </location>
</feature>
<dbReference type="Gene3D" id="3.40.605.10">
    <property type="entry name" value="Aldehyde Dehydrogenase, Chain A, domain 1"/>
    <property type="match status" value="1"/>
</dbReference>
<dbReference type="PANTHER" id="PTHR43570:SF11">
    <property type="entry name" value="ALDEHYDE DEHYDROGENASE"/>
    <property type="match status" value="1"/>
</dbReference>
<dbReference type="PROSITE" id="PS00687">
    <property type="entry name" value="ALDEHYDE_DEHYDR_GLU"/>
    <property type="match status" value="1"/>
</dbReference>
<proteinExistence type="inferred from homology"/>
<dbReference type="InterPro" id="IPR015590">
    <property type="entry name" value="Aldehyde_DH_dom"/>
</dbReference>
<dbReference type="EMBL" id="JBBBZM010000042">
    <property type="protein sequence ID" value="KAL0636875.1"/>
    <property type="molecule type" value="Genomic_DNA"/>
</dbReference>
<evidence type="ECO:0000256" key="1">
    <source>
        <dbReference type="ARBA" id="ARBA00009986"/>
    </source>
</evidence>
<accession>A0ABR3GLS6</accession>
<evidence type="ECO:0000256" key="5">
    <source>
        <dbReference type="RuleBase" id="RU003345"/>
    </source>
</evidence>
<dbReference type="InterPro" id="IPR016162">
    <property type="entry name" value="Ald_DH_N"/>
</dbReference>
<dbReference type="InterPro" id="IPR016161">
    <property type="entry name" value="Ald_DH/histidinol_DH"/>
</dbReference>
<evidence type="ECO:0000256" key="4">
    <source>
        <dbReference type="PROSITE-ProRule" id="PRU10007"/>
    </source>
</evidence>
<dbReference type="Pfam" id="PF00171">
    <property type="entry name" value="Aldedh"/>
    <property type="match status" value="1"/>
</dbReference>
<name>A0ABR3GLS6_9PEZI</name>
<dbReference type="PANTHER" id="PTHR43570">
    <property type="entry name" value="ALDEHYDE DEHYDROGENASE"/>
    <property type="match status" value="1"/>
</dbReference>
<sequence>MSAPLPFKYTNVESIEPIHARLNQSFATLKSYPLEFRLEQLNKLYWTIKDNEQHLYDALKADFNKPFYETYMTEIAWMQLAILDVMNNLREWAADEPLKVPLAIKLTNSPRMRKEPMGVILIIGPSNFPAQLVLHPLIGAIAGGNAAVVKPSELTPNTSAVITRIVESLDPSLYAVVNGSISETTKLLDQKWDKIVYTGSTRVGRIVAAAAAKHLTPVLLELGGLNPTFVTKSANAKIAAKRVCWGKIHNAGQICIAPNYVLIHPSQEQEFVQSFIQSVQTYLPNGAMGSPDMASIIDIRSYHRIKGLLERTTGTILYGGNMDEAKKFIEPTLVKVSDPNDALLAEEIFGPILPMLVVERVDDMLALAKKIGDTPLAMYIFSGDKTEQEHRKAAVFPQETVADEMYSDEKP</sequence>
<dbReference type="Proteomes" id="UP001447188">
    <property type="component" value="Unassembled WGS sequence"/>
</dbReference>
<protein>
    <recommendedName>
        <fullName evidence="3">Aldehyde dehydrogenase</fullName>
    </recommendedName>
</protein>
<keyword evidence="2 3" id="KW-0560">Oxidoreductase</keyword>
<reference evidence="7 8" key="1">
    <citation type="submission" date="2024-02" db="EMBL/GenBank/DDBJ databases">
        <title>Discinaceae phylogenomics.</title>
        <authorList>
            <person name="Dirks A.C."/>
            <person name="James T.Y."/>
        </authorList>
    </citation>
    <scope>NUCLEOTIDE SEQUENCE [LARGE SCALE GENOMIC DNA]</scope>
    <source>
        <strain evidence="7 8">ACD0624</strain>
    </source>
</reference>
<dbReference type="PIRSF" id="PIRSF036492">
    <property type="entry name" value="ALDH"/>
    <property type="match status" value="1"/>
</dbReference>
<evidence type="ECO:0000259" key="6">
    <source>
        <dbReference type="Pfam" id="PF00171"/>
    </source>
</evidence>
<dbReference type="InterPro" id="IPR016163">
    <property type="entry name" value="Ald_DH_C"/>
</dbReference>
<dbReference type="InterPro" id="IPR012394">
    <property type="entry name" value="Aldehyde_DH_NAD(P)"/>
</dbReference>
<comment type="caution">
    <text evidence="7">The sequence shown here is derived from an EMBL/GenBank/DDBJ whole genome shotgun (WGS) entry which is preliminary data.</text>
</comment>
<feature type="domain" description="Aldehyde dehydrogenase" evidence="6">
    <location>
        <begin position="15"/>
        <end position="388"/>
    </location>
</feature>
<organism evidence="7 8">
    <name type="scientific">Discina gigas</name>
    <dbReference type="NCBI Taxonomy" id="1032678"/>
    <lineage>
        <taxon>Eukaryota</taxon>
        <taxon>Fungi</taxon>
        <taxon>Dikarya</taxon>
        <taxon>Ascomycota</taxon>
        <taxon>Pezizomycotina</taxon>
        <taxon>Pezizomycetes</taxon>
        <taxon>Pezizales</taxon>
        <taxon>Discinaceae</taxon>
        <taxon>Discina</taxon>
    </lineage>
</organism>
<evidence type="ECO:0000313" key="7">
    <source>
        <dbReference type="EMBL" id="KAL0636875.1"/>
    </source>
</evidence>
<comment type="similarity">
    <text evidence="1 3 5">Belongs to the aldehyde dehydrogenase family.</text>
</comment>
<gene>
    <name evidence="7" type="primary">HFD1</name>
    <name evidence="7" type="ORF">Q9L58_004096</name>
</gene>